<evidence type="ECO:0000313" key="3">
    <source>
        <dbReference type="EMBL" id="MFB9523953.1"/>
    </source>
</evidence>
<evidence type="ECO:0000256" key="2">
    <source>
        <dbReference type="SAM" id="Phobius"/>
    </source>
</evidence>
<protein>
    <submittedName>
        <fullName evidence="3">Uncharacterized protein</fullName>
    </submittedName>
</protein>
<evidence type="ECO:0000256" key="1">
    <source>
        <dbReference type="SAM" id="MobiDB-lite"/>
    </source>
</evidence>
<feature type="transmembrane region" description="Helical" evidence="2">
    <location>
        <begin position="60"/>
        <end position="79"/>
    </location>
</feature>
<dbReference type="Proteomes" id="UP001589718">
    <property type="component" value="Unassembled WGS sequence"/>
</dbReference>
<comment type="caution">
    <text evidence="3">The sequence shown here is derived from an EMBL/GenBank/DDBJ whole genome shotgun (WGS) entry which is preliminary data.</text>
</comment>
<keyword evidence="2" id="KW-1133">Transmembrane helix</keyword>
<proteinExistence type="predicted"/>
<feature type="compositionally biased region" description="Basic and acidic residues" evidence="1">
    <location>
        <begin position="117"/>
        <end position="132"/>
    </location>
</feature>
<keyword evidence="4" id="KW-1185">Reference proteome</keyword>
<reference evidence="3 4" key="1">
    <citation type="submission" date="2024-09" db="EMBL/GenBank/DDBJ databases">
        <authorList>
            <person name="Sun Q."/>
            <person name="Mori K."/>
        </authorList>
    </citation>
    <scope>NUCLEOTIDE SEQUENCE [LARGE SCALE GENOMIC DNA]</scope>
    <source>
        <strain evidence="3 4">JCM 4362</strain>
    </source>
</reference>
<feature type="region of interest" description="Disordered" evidence="1">
    <location>
        <begin position="117"/>
        <end position="151"/>
    </location>
</feature>
<name>A0ABV5PL62_STRCM</name>
<keyword evidence="2" id="KW-0812">Transmembrane</keyword>
<dbReference type="EMBL" id="JBHMCR010000019">
    <property type="protein sequence ID" value="MFB9523953.1"/>
    <property type="molecule type" value="Genomic_DNA"/>
</dbReference>
<gene>
    <name evidence="3" type="ORF">ACFFTU_28820</name>
</gene>
<feature type="transmembrane region" description="Helical" evidence="2">
    <location>
        <begin position="91"/>
        <end position="110"/>
    </location>
</feature>
<organism evidence="3 4">
    <name type="scientific">Streptomyces cremeus</name>
    <dbReference type="NCBI Taxonomy" id="66881"/>
    <lineage>
        <taxon>Bacteria</taxon>
        <taxon>Bacillati</taxon>
        <taxon>Actinomycetota</taxon>
        <taxon>Actinomycetes</taxon>
        <taxon>Kitasatosporales</taxon>
        <taxon>Streptomycetaceae</taxon>
        <taxon>Streptomyces</taxon>
    </lineage>
</organism>
<dbReference type="RefSeq" id="WP_345218476.1">
    <property type="nucleotide sequence ID" value="NZ_BAAAXE010000001.1"/>
</dbReference>
<evidence type="ECO:0000313" key="4">
    <source>
        <dbReference type="Proteomes" id="UP001589718"/>
    </source>
</evidence>
<feature type="transmembrane region" description="Helical" evidence="2">
    <location>
        <begin position="12"/>
        <end position="33"/>
    </location>
</feature>
<keyword evidence="2" id="KW-0472">Membrane</keyword>
<accession>A0ABV5PL62</accession>
<sequence length="151" mass="17087">MTRFTDVGWLDFLLNAALYLGFLGVGVWITWWWQERKRGVRGAAEKHRLAVGRRMRTRRILAALSMVGALAQIGVGIALTTRSDPDDDGQFLLVTGGLVVLAWLFALPLCRPLPRPADDRSVKHAPTREKPYDQVSYDHLPAKVPDQRRNR</sequence>